<sequence length="108" mass="11943">MAMSQRGCITLYVTLHWVVRKLVPISSSLWAGGGVHPGQVAIPSQGNTDTQDKQPCTHSFTPKGNVEKPVNLTVMFLDCGRKLEYPERTHACTGTTFKLHAERPPARR</sequence>
<comment type="caution">
    <text evidence="2">The sequence shown here is derived from an EMBL/GenBank/DDBJ whole genome shotgun (WGS) entry which is preliminary data.</text>
</comment>
<dbReference type="EMBL" id="JAHRIQ010107098">
    <property type="protein sequence ID" value="MEQ2256432.1"/>
    <property type="molecule type" value="Genomic_DNA"/>
</dbReference>
<proteinExistence type="predicted"/>
<reference evidence="2 3" key="1">
    <citation type="submission" date="2021-06" db="EMBL/GenBank/DDBJ databases">
        <authorList>
            <person name="Palmer J.M."/>
        </authorList>
    </citation>
    <scope>NUCLEOTIDE SEQUENCE [LARGE SCALE GENOMIC DNA]</scope>
    <source>
        <strain evidence="3">if_2019</strain>
        <tissue evidence="2">Muscle</tissue>
    </source>
</reference>
<dbReference type="Proteomes" id="UP001482620">
    <property type="component" value="Unassembled WGS sequence"/>
</dbReference>
<name>A0ABV0VJN4_9TELE</name>
<protein>
    <recommendedName>
        <fullName evidence="4">Secreted protein</fullName>
    </recommendedName>
</protein>
<feature type="region of interest" description="Disordered" evidence="1">
    <location>
        <begin position="42"/>
        <end position="62"/>
    </location>
</feature>
<gene>
    <name evidence="2" type="ORF">ILYODFUR_024129</name>
</gene>
<evidence type="ECO:0000313" key="2">
    <source>
        <dbReference type="EMBL" id="MEQ2256432.1"/>
    </source>
</evidence>
<evidence type="ECO:0008006" key="4">
    <source>
        <dbReference type="Google" id="ProtNLM"/>
    </source>
</evidence>
<accession>A0ABV0VJN4</accession>
<organism evidence="2 3">
    <name type="scientific">Ilyodon furcidens</name>
    <name type="common">goldbreast splitfin</name>
    <dbReference type="NCBI Taxonomy" id="33524"/>
    <lineage>
        <taxon>Eukaryota</taxon>
        <taxon>Metazoa</taxon>
        <taxon>Chordata</taxon>
        <taxon>Craniata</taxon>
        <taxon>Vertebrata</taxon>
        <taxon>Euteleostomi</taxon>
        <taxon>Actinopterygii</taxon>
        <taxon>Neopterygii</taxon>
        <taxon>Teleostei</taxon>
        <taxon>Neoteleostei</taxon>
        <taxon>Acanthomorphata</taxon>
        <taxon>Ovalentaria</taxon>
        <taxon>Atherinomorphae</taxon>
        <taxon>Cyprinodontiformes</taxon>
        <taxon>Goodeidae</taxon>
        <taxon>Ilyodon</taxon>
    </lineage>
</organism>
<keyword evidence="3" id="KW-1185">Reference proteome</keyword>
<evidence type="ECO:0000256" key="1">
    <source>
        <dbReference type="SAM" id="MobiDB-lite"/>
    </source>
</evidence>
<evidence type="ECO:0000313" key="3">
    <source>
        <dbReference type="Proteomes" id="UP001482620"/>
    </source>
</evidence>